<evidence type="ECO:0000313" key="3">
    <source>
        <dbReference type="Proteomes" id="UP000239504"/>
    </source>
</evidence>
<reference evidence="2 3" key="1">
    <citation type="submission" date="2017-12" db="EMBL/GenBank/DDBJ databases">
        <authorList>
            <person name="Hurst M.R.H."/>
        </authorList>
    </citation>
    <scope>NUCLEOTIDE SEQUENCE [LARGE SCALE GENOMIC DNA]</scope>
    <source>
        <strain evidence="2 3">SY-3-19</strain>
    </source>
</reference>
<dbReference type="Pfam" id="PF13621">
    <property type="entry name" value="Cupin_8"/>
    <property type="match status" value="1"/>
</dbReference>
<dbReference type="InterPro" id="IPR003347">
    <property type="entry name" value="JmjC_dom"/>
</dbReference>
<dbReference type="PROSITE" id="PS51184">
    <property type="entry name" value="JMJC"/>
    <property type="match status" value="1"/>
</dbReference>
<name>A0A2S7K0Q2_9PROT</name>
<evidence type="ECO:0000259" key="1">
    <source>
        <dbReference type="PROSITE" id="PS51184"/>
    </source>
</evidence>
<dbReference type="Gene3D" id="2.60.120.650">
    <property type="entry name" value="Cupin"/>
    <property type="match status" value="1"/>
</dbReference>
<dbReference type="PANTHER" id="PTHR12461:SF105">
    <property type="entry name" value="HYPOXIA-INDUCIBLE FACTOR 1-ALPHA INHIBITOR"/>
    <property type="match status" value="1"/>
</dbReference>
<organism evidence="2 3">
    <name type="scientific">Hyphococcus luteus</name>
    <dbReference type="NCBI Taxonomy" id="2058213"/>
    <lineage>
        <taxon>Bacteria</taxon>
        <taxon>Pseudomonadati</taxon>
        <taxon>Pseudomonadota</taxon>
        <taxon>Alphaproteobacteria</taxon>
        <taxon>Parvularculales</taxon>
        <taxon>Parvularculaceae</taxon>
        <taxon>Hyphococcus</taxon>
    </lineage>
</organism>
<dbReference type="InterPro" id="IPR041667">
    <property type="entry name" value="Cupin_8"/>
</dbReference>
<comment type="caution">
    <text evidence="2">The sequence shown here is derived from an EMBL/GenBank/DDBJ whole genome shotgun (WGS) entry which is preliminary data.</text>
</comment>
<dbReference type="SUPFAM" id="SSF51197">
    <property type="entry name" value="Clavaminate synthase-like"/>
    <property type="match status" value="1"/>
</dbReference>
<gene>
    <name evidence="2" type="ORF">CW354_17100</name>
</gene>
<dbReference type="AlphaFoldDB" id="A0A2S7K0Q2"/>
<dbReference type="OrthoDB" id="479699at2"/>
<dbReference type="SMART" id="SM00558">
    <property type="entry name" value="JmjC"/>
    <property type="match status" value="1"/>
</dbReference>
<feature type="domain" description="JmjC" evidence="1">
    <location>
        <begin position="116"/>
        <end position="278"/>
    </location>
</feature>
<keyword evidence="3" id="KW-1185">Reference proteome</keyword>
<dbReference type="RefSeq" id="WP_104831299.1">
    <property type="nucleotide sequence ID" value="NZ_PJCH01000015.1"/>
</dbReference>
<proteinExistence type="predicted"/>
<dbReference type="EMBL" id="PJCH01000015">
    <property type="protein sequence ID" value="PQA86087.1"/>
    <property type="molecule type" value="Genomic_DNA"/>
</dbReference>
<dbReference type="Proteomes" id="UP000239504">
    <property type="component" value="Unassembled WGS sequence"/>
</dbReference>
<evidence type="ECO:0000313" key="2">
    <source>
        <dbReference type="EMBL" id="PQA86087.1"/>
    </source>
</evidence>
<sequence length="343" mass="38343">MSGMTRKTQEISGLAPDGIPFAELLEAQEPAVLKGVAQDWPLARLGRQSPEETAGYLKSFDSGKPVVGYVAPPEVKGRFFYNEDLTGLNFEAGRTPMDAFLDRMLAHIGDDEAPSFYIGSTDVDVYLPGLRQENDLVLNDPMFERNPPIVNIWIGTRTVASAHYDMSNNIACCMAGRRRFTLFPPDQIANIYPGPLEPTPGGQVVSMVDVNAPDFDRYPRFKEALAAAEVAEMEPGDALFYPAMWWHHVEALDAFNVMINYWWNTSPAFMDTPQNTLLHGLLSLRDRPEAEKCAWRALFDYYVFGPAGEAGAHLPEHARGALGPMDEMKARRLRAYLLNRLNR</sequence>
<protein>
    <submittedName>
        <fullName evidence="2">Cupin</fullName>
    </submittedName>
</protein>
<accession>A0A2S7K0Q2</accession>
<dbReference type="PANTHER" id="PTHR12461">
    <property type="entry name" value="HYPOXIA-INDUCIBLE FACTOR 1 ALPHA INHIBITOR-RELATED"/>
    <property type="match status" value="1"/>
</dbReference>